<dbReference type="Proteomes" id="UP000263517">
    <property type="component" value="Unassembled WGS sequence"/>
</dbReference>
<proteinExistence type="predicted"/>
<sequence length="175" mass="18604">MAEENQQAPVEGQAPSPEQVGGAQMEEQQAQIQAIAESAPMPEKPFTQKAIKKLADAIDAFVEIAAPGTEKINYETASGKLNEPLPPVVYVPFVVTMTFIDQMPGFEKFVIQPETLTSDPALAKAAATFGMMAKDKKLVEALKAPPEGAAPQQGGGPDAAMPGETETDEEIMNMM</sequence>
<accession>A0A350P1T4</accession>
<evidence type="ECO:0000313" key="2">
    <source>
        <dbReference type="EMBL" id="HAW75251.1"/>
    </source>
</evidence>
<gene>
    <name evidence="2" type="ORF">DCW74_05875</name>
</gene>
<feature type="region of interest" description="Disordered" evidence="1">
    <location>
        <begin position="1"/>
        <end position="43"/>
    </location>
</feature>
<organism evidence="2 3">
    <name type="scientific">Alteromonas australica</name>
    <dbReference type="NCBI Taxonomy" id="589873"/>
    <lineage>
        <taxon>Bacteria</taxon>
        <taxon>Pseudomonadati</taxon>
        <taxon>Pseudomonadota</taxon>
        <taxon>Gammaproteobacteria</taxon>
        <taxon>Alteromonadales</taxon>
        <taxon>Alteromonadaceae</taxon>
        <taxon>Alteromonas/Salinimonas group</taxon>
        <taxon>Alteromonas</taxon>
    </lineage>
</organism>
<comment type="caution">
    <text evidence="2">The sequence shown here is derived from an EMBL/GenBank/DDBJ whole genome shotgun (WGS) entry which is preliminary data.</text>
</comment>
<dbReference type="EMBL" id="DNAN01000200">
    <property type="protein sequence ID" value="HAW75251.1"/>
    <property type="molecule type" value="Genomic_DNA"/>
</dbReference>
<reference evidence="2 3" key="1">
    <citation type="journal article" date="2018" name="Nat. Biotechnol.">
        <title>A standardized bacterial taxonomy based on genome phylogeny substantially revises the tree of life.</title>
        <authorList>
            <person name="Parks D.H."/>
            <person name="Chuvochina M."/>
            <person name="Waite D.W."/>
            <person name="Rinke C."/>
            <person name="Skarshewski A."/>
            <person name="Chaumeil P.A."/>
            <person name="Hugenholtz P."/>
        </authorList>
    </citation>
    <scope>NUCLEOTIDE SEQUENCE [LARGE SCALE GENOMIC DNA]</scope>
    <source>
        <strain evidence="2">UBA11978</strain>
    </source>
</reference>
<feature type="region of interest" description="Disordered" evidence="1">
    <location>
        <begin position="146"/>
        <end position="175"/>
    </location>
</feature>
<feature type="compositionally biased region" description="Acidic residues" evidence="1">
    <location>
        <begin position="165"/>
        <end position="175"/>
    </location>
</feature>
<feature type="compositionally biased region" description="Low complexity" evidence="1">
    <location>
        <begin position="146"/>
        <end position="163"/>
    </location>
</feature>
<name>A0A350P1T4_9ALTE</name>
<evidence type="ECO:0000256" key="1">
    <source>
        <dbReference type="SAM" id="MobiDB-lite"/>
    </source>
</evidence>
<protein>
    <submittedName>
        <fullName evidence="2">Uncharacterized protein</fullName>
    </submittedName>
</protein>
<dbReference type="AlphaFoldDB" id="A0A350P1T4"/>
<feature type="compositionally biased region" description="Low complexity" evidence="1">
    <location>
        <begin position="18"/>
        <end position="37"/>
    </location>
</feature>
<evidence type="ECO:0000313" key="3">
    <source>
        <dbReference type="Proteomes" id="UP000263517"/>
    </source>
</evidence>